<evidence type="ECO:0000313" key="11">
    <source>
        <dbReference type="Proteomes" id="UP000188169"/>
    </source>
</evidence>
<evidence type="ECO:0000256" key="7">
    <source>
        <dbReference type="ARBA" id="ARBA00022679"/>
    </source>
</evidence>
<dbReference type="GO" id="GO:0005737">
    <property type="term" value="C:cytoplasm"/>
    <property type="evidence" value="ECO:0007669"/>
    <property type="project" value="UniProtKB-SubCell"/>
</dbReference>
<evidence type="ECO:0000256" key="4">
    <source>
        <dbReference type="ARBA" id="ARBA00011905"/>
    </source>
</evidence>
<evidence type="ECO:0000256" key="2">
    <source>
        <dbReference type="ARBA" id="ARBA00004496"/>
    </source>
</evidence>
<evidence type="ECO:0000256" key="3">
    <source>
        <dbReference type="ARBA" id="ARBA00008145"/>
    </source>
</evidence>
<feature type="binding site" evidence="9">
    <location>
        <position position="45"/>
    </location>
    <ligand>
        <name>S-adenosyl-L-methionine</name>
        <dbReference type="ChEBI" id="CHEBI:59789"/>
    </ligand>
</feature>
<sequence length="230" mass="26045">MEPNFWQNKWQSNKVGFNQSKPNTLLMKHFSALQLPPNSCFFVPLCGKSIDMVWLADQGCDVVGVELVELAVEQFFEEHQIQPTVVEHPTTPNLKYYQGHLNSQTITLWVGDIFELTSQDLGPVDAIYDRAALVALPDDGSEDSLRVRYSQQLIKLAPKAQQLLLSFGLSGVDEAEYAKYSGPPFLIPSQQIYDYYQQAYDISLVEAYETQQVNSEGNPFLNLAWQLVPH</sequence>
<name>A0A1R4EEP2_9GAMM</name>
<dbReference type="PIRSF" id="PIRSF023956">
    <property type="entry name" value="Thiopurine_S-methyltransferase"/>
    <property type="match status" value="1"/>
</dbReference>
<dbReference type="InterPro" id="IPR029063">
    <property type="entry name" value="SAM-dependent_MTases_sf"/>
</dbReference>
<comment type="catalytic activity">
    <reaction evidence="1 9">
        <text>S-adenosyl-L-methionine + a thiopurine = S-adenosyl-L-homocysteine + a thiopurine S-methylether.</text>
        <dbReference type="EC" id="2.1.1.67"/>
    </reaction>
</comment>
<dbReference type="Proteomes" id="UP000188169">
    <property type="component" value="Unassembled WGS sequence"/>
</dbReference>
<dbReference type="Gene3D" id="3.40.50.150">
    <property type="entry name" value="Vaccinia Virus protein VP39"/>
    <property type="match status" value="1"/>
</dbReference>
<dbReference type="STRING" id="1945520.A1019T_00909"/>
<dbReference type="GO" id="GO:0032259">
    <property type="term" value="P:methylation"/>
    <property type="evidence" value="ECO:0007669"/>
    <property type="project" value="UniProtKB-KW"/>
</dbReference>
<dbReference type="HAMAP" id="MF_00812">
    <property type="entry name" value="Thiopur_methtran"/>
    <property type="match status" value="1"/>
</dbReference>
<comment type="subcellular location">
    <subcellularLocation>
        <location evidence="2 9">Cytoplasm</location>
    </subcellularLocation>
</comment>
<dbReference type="PANTHER" id="PTHR10259:SF11">
    <property type="entry name" value="THIOPURINE S-METHYLTRANSFERASE"/>
    <property type="match status" value="1"/>
</dbReference>
<dbReference type="EMBL" id="FUGD01000066">
    <property type="protein sequence ID" value="SJM36940.1"/>
    <property type="molecule type" value="Genomic_DNA"/>
</dbReference>
<dbReference type="PANTHER" id="PTHR10259">
    <property type="entry name" value="THIOPURINE S-METHYLTRANSFERASE"/>
    <property type="match status" value="1"/>
</dbReference>
<dbReference type="InterPro" id="IPR008854">
    <property type="entry name" value="TPMT"/>
</dbReference>
<dbReference type="SUPFAM" id="SSF53335">
    <property type="entry name" value="S-adenosyl-L-methionine-dependent methyltransferases"/>
    <property type="match status" value="1"/>
</dbReference>
<feature type="binding site" evidence="9">
    <location>
        <position position="130"/>
    </location>
    <ligand>
        <name>S-adenosyl-L-methionine</name>
        <dbReference type="ChEBI" id="CHEBI:59789"/>
    </ligand>
</feature>
<dbReference type="InterPro" id="IPR025835">
    <property type="entry name" value="Thiopurine_S-MeTrfase"/>
</dbReference>
<protein>
    <recommendedName>
        <fullName evidence="4 9">Thiopurine S-methyltransferase</fullName>
        <ecNumber evidence="4 9">2.1.1.67</ecNumber>
    </recommendedName>
    <alternativeName>
        <fullName evidence="9">Thiopurine methyltransferase</fullName>
    </alternativeName>
</protein>
<dbReference type="PROSITE" id="PS51585">
    <property type="entry name" value="SAM_MT_TPMT"/>
    <property type="match status" value="1"/>
</dbReference>
<evidence type="ECO:0000256" key="1">
    <source>
        <dbReference type="ARBA" id="ARBA00000903"/>
    </source>
</evidence>
<feature type="binding site" evidence="9">
    <location>
        <position position="10"/>
    </location>
    <ligand>
        <name>S-adenosyl-L-methionine</name>
        <dbReference type="ChEBI" id="CHEBI:59789"/>
    </ligand>
</feature>
<dbReference type="GO" id="GO:0008119">
    <property type="term" value="F:thiopurine S-methyltransferase activity"/>
    <property type="evidence" value="ECO:0007669"/>
    <property type="project" value="UniProtKB-UniRule"/>
</dbReference>
<keyword evidence="7 9" id="KW-0808">Transferase</keyword>
<dbReference type="AlphaFoldDB" id="A0A1R4EEP2"/>
<evidence type="ECO:0000256" key="9">
    <source>
        <dbReference type="HAMAP-Rule" id="MF_00812"/>
    </source>
</evidence>
<gene>
    <name evidence="9 10" type="primary">tpm</name>
    <name evidence="10" type="ORF">A1019T_00909</name>
</gene>
<keyword evidence="8 9" id="KW-0949">S-adenosyl-L-methionine</keyword>
<accession>A0A1R4EEP2</accession>
<reference evidence="11" key="1">
    <citation type="submission" date="2017-02" db="EMBL/GenBank/DDBJ databases">
        <authorList>
            <person name="Mornico D."/>
        </authorList>
    </citation>
    <scope>NUCLEOTIDE SEQUENCE [LARGE SCALE GENOMIC DNA]</scope>
</reference>
<comment type="similarity">
    <text evidence="3 9">Belongs to the class I-like SAM-binding methyltransferase superfamily. TPMT family.</text>
</comment>
<evidence type="ECO:0000256" key="6">
    <source>
        <dbReference type="ARBA" id="ARBA00022603"/>
    </source>
</evidence>
<evidence type="ECO:0000313" key="10">
    <source>
        <dbReference type="EMBL" id="SJM36940.1"/>
    </source>
</evidence>
<dbReference type="RefSeq" id="WP_077448348.1">
    <property type="nucleotide sequence ID" value="NZ_FUGD01000066.1"/>
</dbReference>
<dbReference type="Pfam" id="PF05724">
    <property type="entry name" value="TPMT"/>
    <property type="match status" value="1"/>
</dbReference>
<dbReference type="OrthoDB" id="9778208at2"/>
<dbReference type="FunFam" id="3.40.50.150:FF:000101">
    <property type="entry name" value="Thiopurine S-methyltransferase"/>
    <property type="match status" value="1"/>
</dbReference>
<proteinExistence type="inferred from homology"/>
<dbReference type="EC" id="2.1.1.67" evidence="4 9"/>
<organism evidence="10 11">
    <name type="scientific">Psychrobacter pasteurii</name>
    <dbReference type="NCBI Taxonomy" id="1945520"/>
    <lineage>
        <taxon>Bacteria</taxon>
        <taxon>Pseudomonadati</taxon>
        <taxon>Pseudomonadota</taxon>
        <taxon>Gammaproteobacteria</taxon>
        <taxon>Moraxellales</taxon>
        <taxon>Moraxellaceae</taxon>
        <taxon>Psychrobacter</taxon>
    </lineage>
</organism>
<feature type="binding site" evidence="9">
    <location>
        <position position="66"/>
    </location>
    <ligand>
        <name>S-adenosyl-L-methionine</name>
        <dbReference type="ChEBI" id="CHEBI:59789"/>
    </ligand>
</feature>
<evidence type="ECO:0000256" key="8">
    <source>
        <dbReference type="ARBA" id="ARBA00022691"/>
    </source>
</evidence>
<keyword evidence="5 9" id="KW-0963">Cytoplasm</keyword>
<evidence type="ECO:0000256" key="5">
    <source>
        <dbReference type="ARBA" id="ARBA00022490"/>
    </source>
</evidence>
<keyword evidence="6 9" id="KW-0489">Methyltransferase</keyword>
<keyword evidence="11" id="KW-1185">Reference proteome</keyword>